<dbReference type="Gene3D" id="1.20.1250.20">
    <property type="entry name" value="MFS general substrate transporter like domains"/>
    <property type="match status" value="2"/>
</dbReference>
<dbReference type="PANTHER" id="PTHR11360:SF308">
    <property type="entry name" value="BLL3089 PROTEIN"/>
    <property type="match status" value="1"/>
</dbReference>
<dbReference type="RefSeq" id="WP_264139318.1">
    <property type="nucleotide sequence ID" value="NZ_JAOYOD010000001.1"/>
</dbReference>
<evidence type="ECO:0000256" key="2">
    <source>
        <dbReference type="ARBA" id="ARBA00022989"/>
    </source>
</evidence>
<feature type="transmembrane region" description="Helical" evidence="4">
    <location>
        <begin position="124"/>
        <end position="142"/>
    </location>
</feature>
<accession>A0ABT3CXN9</accession>
<evidence type="ECO:0000313" key="6">
    <source>
        <dbReference type="Proteomes" id="UP001300692"/>
    </source>
</evidence>
<evidence type="ECO:0000313" key="5">
    <source>
        <dbReference type="EMBL" id="MCV9388452.1"/>
    </source>
</evidence>
<feature type="transmembrane region" description="Helical" evidence="4">
    <location>
        <begin position="20"/>
        <end position="42"/>
    </location>
</feature>
<feature type="transmembrane region" description="Helical" evidence="4">
    <location>
        <begin position="397"/>
        <end position="416"/>
    </location>
</feature>
<protein>
    <submittedName>
        <fullName evidence="5">MFS transporter</fullName>
    </submittedName>
</protein>
<keyword evidence="6" id="KW-1185">Reference proteome</keyword>
<dbReference type="Pfam" id="PF07690">
    <property type="entry name" value="MFS_1"/>
    <property type="match status" value="1"/>
</dbReference>
<feature type="transmembrane region" description="Helical" evidence="4">
    <location>
        <begin position="62"/>
        <end position="80"/>
    </location>
</feature>
<organism evidence="5 6">
    <name type="scientific">Reichenbachiella ulvae</name>
    <dbReference type="NCBI Taxonomy" id="2980104"/>
    <lineage>
        <taxon>Bacteria</taxon>
        <taxon>Pseudomonadati</taxon>
        <taxon>Bacteroidota</taxon>
        <taxon>Cytophagia</taxon>
        <taxon>Cytophagales</taxon>
        <taxon>Reichenbachiellaceae</taxon>
        <taxon>Reichenbachiella</taxon>
    </lineage>
</organism>
<dbReference type="InterPro" id="IPR036259">
    <property type="entry name" value="MFS_trans_sf"/>
</dbReference>
<dbReference type="InterPro" id="IPR011701">
    <property type="entry name" value="MFS"/>
</dbReference>
<feature type="transmembrane region" description="Helical" evidence="4">
    <location>
        <begin position="163"/>
        <end position="184"/>
    </location>
</feature>
<feature type="transmembrane region" description="Helical" evidence="4">
    <location>
        <begin position="196"/>
        <end position="216"/>
    </location>
</feature>
<feature type="transmembrane region" description="Helical" evidence="4">
    <location>
        <begin position="363"/>
        <end position="385"/>
    </location>
</feature>
<comment type="caution">
    <text evidence="5">The sequence shown here is derived from an EMBL/GenBank/DDBJ whole genome shotgun (WGS) entry which is preliminary data.</text>
</comment>
<dbReference type="Proteomes" id="UP001300692">
    <property type="component" value="Unassembled WGS sequence"/>
</dbReference>
<keyword evidence="2 4" id="KW-1133">Transmembrane helix</keyword>
<feature type="transmembrane region" description="Helical" evidence="4">
    <location>
        <begin position="258"/>
        <end position="282"/>
    </location>
</feature>
<evidence type="ECO:0000256" key="4">
    <source>
        <dbReference type="SAM" id="Phobius"/>
    </source>
</evidence>
<gene>
    <name evidence="5" type="ORF">N7U62_17340</name>
</gene>
<evidence type="ECO:0000256" key="1">
    <source>
        <dbReference type="ARBA" id="ARBA00022692"/>
    </source>
</evidence>
<reference evidence="5 6" key="1">
    <citation type="submission" date="2022-10" db="EMBL/GenBank/DDBJ databases">
        <title>Comparative genomics and taxonomic characterization of three novel marine species of genus Reichenbachiella exhibiting antioxidant and polysaccharide degradation activities.</title>
        <authorList>
            <person name="Muhammad N."/>
            <person name="Lee Y.-J."/>
            <person name="Ko J."/>
            <person name="Kim S.-G."/>
        </authorList>
    </citation>
    <scope>NUCLEOTIDE SEQUENCE [LARGE SCALE GENOMIC DNA]</scope>
    <source>
        <strain evidence="5 6">ABR2-5</strain>
    </source>
</reference>
<evidence type="ECO:0000256" key="3">
    <source>
        <dbReference type="ARBA" id="ARBA00023136"/>
    </source>
</evidence>
<name>A0ABT3CXN9_9BACT</name>
<feature type="transmembrane region" description="Helical" evidence="4">
    <location>
        <begin position="428"/>
        <end position="447"/>
    </location>
</feature>
<feature type="transmembrane region" description="Helical" evidence="4">
    <location>
        <begin position="325"/>
        <end position="343"/>
    </location>
</feature>
<sequence length="457" mass="50926">MINHKKLGNWPFHPKKWPFFYGWMIIISGTIGISMSIPGQTMGVSTFTDSLIEVMSMSRSQLSFAYMCGTILSASMLTWVGKKYDIHGARPVALIATVGLGMVLVYLSQVNHIQSFFGADGNSVMLNFVIMCFGFFALRFSGQGALTLVSRNMMMKWFEKRRGFAMGFSNVVTSLTFASAPVFFEHLIQRFDWNGAWLVLAVITGLGFPLYIIFFFRDDPENSGLKPDGGFVESKKRAKKNLFPVVKDFTLTEAQKTVGFWVFSMMLAMQALYWTGVTFNIVSLFEHSGYDRETAVSIFLPSSMIAIAVTLSVSSLSDHIKLKNLLYVMGGSACLALLGFIYLEPLDRLFQLVIFGYEMRLGLHSIILGNGVMMGLYSVILSVTWPRFFGRSHLGEISGRAITFVVVGSAVGPILFSESLAYFDSYEGAEWICLVLFAGLTIASIWANNPQEKLRVE</sequence>
<proteinExistence type="predicted"/>
<dbReference type="PANTHER" id="PTHR11360">
    <property type="entry name" value="MONOCARBOXYLATE TRANSPORTER"/>
    <property type="match status" value="1"/>
</dbReference>
<keyword evidence="3 4" id="KW-0472">Membrane</keyword>
<feature type="transmembrane region" description="Helical" evidence="4">
    <location>
        <begin position="294"/>
        <end position="313"/>
    </location>
</feature>
<feature type="transmembrane region" description="Helical" evidence="4">
    <location>
        <begin position="92"/>
        <end position="112"/>
    </location>
</feature>
<dbReference type="InterPro" id="IPR050327">
    <property type="entry name" value="Proton-linked_MCT"/>
</dbReference>
<dbReference type="EMBL" id="JAOYOD010000001">
    <property type="protein sequence ID" value="MCV9388452.1"/>
    <property type="molecule type" value="Genomic_DNA"/>
</dbReference>
<dbReference type="SUPFAM" id="SSF103473">
    <property type="entry name" value="MFS general substrate transporter"/>
    <property type="match status" value="1"/>
</dbReference>
<keyword evidence="1 4" id="KW-0812">Transmembrane</keyword>